<organism evidence="9 10">
    <name type="scientific">Haladaptatus litoreus</name>
    <dbReference type="NCBI Taxonomy" id="553468"/>
    <lineage>
        <taxon>Archaea</taxon>
        <taxon>Methanobacteriati</taxon>
        <taxon>Methanobacteriota</taxon>
        <taxon>Stenosarchaea group</taxon>
        <taxon>Halobacteria</taxon>
        <taxon>Halobacteriales</taxon>
        <taxon>Haladaptataceae</taxon>
        <taxon>Haladaptatus</taxon>
    </lineage>
</organism>
<evidence type="ECO:0000256" key="7">
    <source>
        <dbReference type="SAM" id="MobiDB-lite"/>
    </source>
</evidence>
<evidence type="ECO:0000259" key="8">
    <source>
        <dbReference type="SMART" id="SM00631"/>
    </source>
</evidence>
<evidence type="ECO:0000313" key="10">
    <source>
        <dbReference type="Proteomes" id="UP000186914"/>
    </source>
</evidence>
<dbReference type="SMART" id="SM00631">
    <property type="entry name" value="Zn_pept"/>
    <property type="match status" value="1"/>
</dbReference>
<keyword evidence="6" id="KW-0482">Metalloprotease</keyword>
<evidence type="ECO:0000313" key="9">
    <source>
        <dbReference type="EMBL" id="SIR98807.1"/>
    </source>
</evidence>
<keyword evidence="9" id="KW-0121">Carboxypeptidase</keyword>
<gene>
    <name evidence="9" type="ORF">SAMN05421858_5014</name>
</gene>
<dbReference type="PROSITE" id="PS51318">
    <property type="entry name" value="TAT"/>
    <property type="match status" value="1"/>
</dbReference>
<dbReference type="EMBL" id="FTNO01000008">
    <property type="protein sequence ID" value="SIR98807.1"/>
    <property type="molecule type" value="Genomic_DNA"/>
</dbReference>
<reference evidence="10" key="1">
    <citation type="submission" date="2017-01" db="EMBL/GenBank/DDBJ databases">
        <authorList>
            <person name="Varghese N."/>
            <person name="Submissions S."/>
        </authorList>
    </citation>
    <scope>NUCLEOTIDE SEQUENCE [LARGE SCALE GENOMIC DNA]</scope>
    <source>
        <strain evidence="10">CGMCC 1.7737</strain>
    </source>
</reference>
<sequence length="440" mass="49626">MMNRRNFVKTTGGLTIGLTMSGTATANPDREKYRPGGPRLGSPKSINLNAFHTNTELTKELTKIEQKSDRVSLREIGRSAGRNDPLWEVKVGDGDTEVHLITQIHGDEATGTEVALKVIKSLGMSNSQQVDHILENLSFTIIPRVNPDGAMYHYDYDGNGDAEWVGRRQNTQAWNGESRYKPYYHSTYPAGDPGYDMNRDFNIRPPLEFNPRTDDREEWWYDQRYLDMPYQGHTLFASGLRLTPEIRAVTRSFNETNPDYAITHHHKGGNLYPDSSTGNKPQKQTLMSVMAPYGEDYLNRSPFYPDDHTPITEAVNPFLDYETSTRSIKLNSLVIEALANRGNSIFDSITRYGYYPLWGSYLDALCPNIANGGDSAAGMLYEVAYQTDDLGQKGLGRMLELTKVGFLESFTALADNPELGEYDIETYFDTPLYGEGIQQR</sequence>
<comment type="cofactor">
    <cofactor evidence="1">
        <name>Zn(2+)</name>
        <dbReference type="ChEBI" id="CHEBI:29105"/>
    </cofactor>
</comment>
<evidence type="ECO:0000256" key="5">
    <source>
        <dbReference type="ARBA" id="ARBA00022833"/>
    </source>
</evidence>
<keyword evidence="10" id="KW-1185">Reference proteome</keyword>
<feature type="region of interest" description="Disordered" evidence="7">
    <location>
        <begin position="17"/>
        <end position="44"/>
    </location>
</feature>
<comment type="similarity">
    <text evidence="2">Belongs to the peptidase M14 family.</text>
</comment>
<dbReference type="GO" id="GO:0008270">
    <property type="term" value="F:zinc ion binding"/>
    <property type="evidence" value="ECO:0007669"/>
    <property type="project" value="InterPro"/>
</dbReference>
<evidence type="ECO:0000256" key="6">
    <source>
        <dbReference type="ARBA" id="ARBA00023049"/>
    </source>
</evidence>
<dbReference type="InterPro" id="IPR006311">
    <property type="entry name" value="TAT_signal"/>
</dbReference>
<dbReference type="Gene3D" id="3.40.630.10">
    <property type="entry name" value="Zn peptidases"/>
    <property type="match status" value="1"/>
</dbReference>
<protein>
    <submittedName>
        <fullName evidence="9">Zinc carboxypeptidase</fullName>
    </submittedName>
</protein>
<dbReference type="InterPro" id="IPR000834">
    <property type="entry name" value="Peptidase_M14"/>
</dbReference>
<dbReference type="SUPFAM" id="SSF53187">
    <property type="entry name" value="Zn-dependent exopeptidases"/>
    <property type="match status" value="1"/>
</dbReference>
<keyword evidence="4" id="KW-0378">Hydrolase</keyword>
<proteinExistence type="inferred from homology"/>
<accession>A0A1N7FER6</accession>
<keyword evidence="5" id="KW-0862">Zinc</keyword>
<evidence type="ECO:0000256" key="2">
    <source>
        <dbReference type="ARBA" id="ARBA00005988"/>
    </source>
</evidence>
<evidence type="ECO:0000256" key="3">
    <source>
        <dbReference type="ARBA" id="ARBA00022670"/>
    </source>
</evidence>
<dbReference type="Pfam" id="PF00246">
    <property type="entry name" value="Peptidase_M14"/>
    <property type="match status" value="1"/>
</dbReference>
<feature type="domain" description="Peptidase M14" evidence="8">
    <location>
        <begin position="51"/>
        <end position="288"/>
    </location>
</feature>
<dbReference type="Proteomes" id="UP000186914">
    <property type="component" value="Unassembled WGS sequence"/>
</dbReference>
<dbReference type="GO" id="GO:0005615">
    <property type="term" value="C:extracellular space"/>
    <property type="evidence" value="ECO:0007669"/>
    <property type="project" value="TreeGrafter"/>
</dbReference>
<dbReference type="AlphaFoldDB" id="A0A1N7FER6"/>
<dbReference type="PANTHER" id="PTHR11705">
    <property type="entry name" value="PROTEASE FAMILY M14 CARBOXYPEPTIDASE A,B"/>
    <property type="match status" value="1"/>
</dbReference>
<name>A0A1N7FER6_9EURY</name>
<dbReference type="GO" id="GO:0004181">
    <property type="term" value="F:metallocarboxypeptidase activity"/>
    <property type="evidence" value="ECO:0007669"/>
    <property type="project" value="InterPro"/>
</dbReference>
<feature type="compositionally biased region" description="Polar residues" evidence="7">
    <location>
        <begin position="17"/>
        <end position="26"/>
    </location>
</feature>
<evidence type="ECO:0000256" key="4">
    <source>
        <dbReference type="ARBA" id="ARBA00022801"/>
    </source>
</evidence>
<keyword evidence="3" id="KW-0645">Protease</keyword>
<dbReference type="PANTHER" id="PTHR11705:SF143">
    <property type="entry name" value="SLL0236 PROTEIN"/>
    <property type="match status" value="1"/>
</dbReference>
<dbReference type="GO" id="GO:0006508">
    <property type="term" value="P:proteolysis"/>
    <property type="evidence" value="ECO:0007669"/>
    <property type="project" value="UniProtKB-KW"/>
</dbReference>
<evidence type="ECO:0000256" key="1">
    <source>
        <dbReference type="ARBA" id="ARBA00001947"/>
    </source>
</evidence>